<protein>
    <submittedName>
        <fullName evidence="2">Uncharacterized protein</fullName>
    </submittedName>
</protein>
<organism evidence="2 3">
    <name type="scientific">Blastopirellula marina</name>
    <dbReference type="NCBI Taxonomy" id="124"/>
    <lineage>
        <taxon>Bacteria</taxon>
        <taxon>Pseudomonadati</taxon>
        <taxon>Planctomycetota</taxon>
        <taxon>Planctomycetia</taxon>
        <taxon>Pirellulales</taxon>
        <taxon>Pirellulaceae</taxon>
        <taxon>Blastopirellula</taxon>
    </lineage>
</organism>
<feature type="transmembrane region" description="Helical" evidence="1">
    <location>
        <begin position="91"/>
        <end position="110"/>
    </location>
</feature>
<dbReference type="EMBL" id="PUIA01000085">
    <property type="protein sequence ID" value="PQO25202.1"/>
    <property type="molecule type" value="Genomic_DNA"/>
</dbReference>
<evidence type="ECO:0000313" key="3">
    <source>
        <dbReference type="Proteomes" id="UP000240009"/>
    </source>
</evidence>
<feature type="transmembrane region" description="Helical" evidence="1">
    <location>
        <begin position="27"/>
        <end position="46"/>
    </location>
</feature>
<sequence length="116" mass="13011">MSEAEPNPYAPPQPAAKPVSSLSALRILAWCSLLLPYAMLPLLMMLPQFVGGILGFILFIPMVPMTIAVTIGRACALGFKLIPPRYIEWLSVFYVVTIIVEYMTLFEVIYPNFSWK</sequence>
<comment type="caution">
    <text evidence="2">The sequence shown here is derived from an EMBL/GenBank/DDBJ whole genome shotgun (WGS) entry which is preliminary data.</text>
</comment>
<feature type="transmembrane region" description="Helical" evidence="1">
    <location>
        <begin position="53"/>
        <end position="79"/>
    </location>
</feature>
<dbReference type="RefSeq" id="WP_105359187.1">
    <property type="nucleotide sequence ID" value="NZ_PUIA01000085.1"/>
</dbReference>
<keyword evidence="1" id="KW-0812">Transmembrane</keyword>
<accession>A0A2S8EZ70</accession>
<evidence type="ECO:0000256" key="1">
    <source>
        <dbReference type="SAM" id="Phobius"/>
    </source>
</evidence>
<proteinExistence type="predicted"/>
<keyword evidence="1" id="KW-0472">Membrane</keyword>
<evidence type="ECO:0000313" key="2">
    <source>
        <dbReference type="EMBL" id="PQO25202.1"/>
    </source>
</evidence>
<reference evidence="2 3" key="1">
    <citation type="submission" date="2018-02" db="EMBL/GenBank/DDBJ databases">
        <title>Comparative genomes isolates from brazilian mangrove.</title>
        <authorList>
            <person name="Araujo J.E."/>
            <person name="Taketani R.G."/>
            <person name="Silva M.C.P."/>
            <person name="Loureco M.V."/>
            <person name="Andreote F.D."/>
        </authorList>
    </citation>
    <scope>NUCLEOTIDE SEQUENCE [LARGE SCALE GENOMIC DNA]</scope>
    <source>
        <strain evidence="2 3">HEX-2 MGV</strain>
    </source>
</reference>
<dbReference type="AlphaFoldDB" id="A0A2S8EZ70"/>
<name>A0A2S8EZ70_9BACT</name>
<gene>
    <name evidence="2" type="ORF">C5Y96_25180</name>
</gene>
<dbReference type="Proteomes" id="UP000240009">
    <property type="component" value="Unassembled WGS sequence"/>
</dbReference>
<keyword evidence="1" id="KW-1133">Transmembrane helix</keyword>